<dbReference type="Proteomes" id="UP001321526">
    <property type="component" value="Chromosome"/>
</dbReference>
<evidence type="ECO:0008006" key="3">
    <source>
        <dbReference type="Google" id="ProtNLM"/>
    </source>
</evidence>
<gene>
    <name evidence="1" type="ORF">EVC62_14720</name>
</gene>
<dbReference type="SUPFAM" id="SSF51126">
    <property type="entry name" value="Pectin lyase-like"/>
    <property type="match status" value="1"/>
</dbReference>
<dbReference type="Gene3D" id="2.160.20.10">
    <property type="entry name" value="Single-stranded right-handed beta-helix, Pectin lyase-like"/>
    <property type="match status" value="1"/>
</dbReference>
<accession>A0ABY8FIJ9</accession>
<keyword evidence="2" id="KW-1185">Reference proteome</keyword>
<evidence type="ECO:0000313" key="2">
    <source>
        <dbReference type="Proteomes" id="UP001321526"/>
    </source>
</evidence>
<reference evidence="1 2" key="1">
    <citation type="submission" date="2019-01" db="EMBL/GenBank/DDBJ databases">
        <title>Genome sequence of Salinicola endophyticus REST5.</title>
        <authorList>
            <person name="Nascimento F.X."/>
        </authorList>
    </citation>
    <scope>NUCLEOTIDE SEQUENCE [LARGE SCALE GENOMIC DNA]</scope>
    <source>
        <strain evidence="1 2">REST5</strain>
    </source>
</reference>
<organism evidence="1 2">
    <name type="scientific">Salinicola endophyticus</name>
    <dbReference type="NCBI Taxonomy" id="1949083"/>
    <lineage>
        <taxon>Bacteria</taxon>
        <taxon>Pseudomonadati</taxon>
        <taxon>Pseudomonadota</taxon>
        <taxon>Gammaproteobacteria</taxon>
        <taxon>Oceanospirillales</taxon>
        <taxon>Halomonadaceae</taxon>
        <taxon>Salinicola</taxon>
    </lineage>
</organism>
<name>A0ABY8FIJ9_9GAMM</name>
<dbReference type="RefSeq" id="WP_110674178.1">
    <property type="nucleotide sequence ID" value="NZ_CP035631.1"/>
</dbReference>
<proteinExistence type="predicted"/>
<dbReference type="InterPro" id="IPR012334">
    <property type="entry name" value="Pectin_lyas_fold"/>
</dbReference>
<sequence>MSDLKTVIDYGADPSGKQNSAAAFQAMADAADSGTVFVPDGDYVIAQTVDLKGKSMRGLARNRDGGASRLRPAGNIDGPMFTNQGAVISDLHIYGGGEKRGITAFAARGYNGLFHNVRFDQIGTAIDIEKITVHFSVVDCRFIMTGTGLRCRDVNNDVSTTTRFVRNEFNNCGNGVVYDRDLKGPSFIDNIFEYMSGDAIVAALIYNGTFVGNWWEKRRPDGTESPFGNASQAEGAGYPCVRTLKNQQMMRCFASSNSMSYGWEDVFATDNHAGKMGGVSLNDGDVVVRDSTGRAVRITDTGIFRECASHAGLGPFVIDANYNSTGRPGMTLRSGGGPLRLEDDAENGFSGALVFDKGDNLEERFTLAQNVRGQRTAGLTGLSDVVVGGETKRAITGIPQHFLWRQDGLSRGLGALQSHDVSQQGVVKLVFPYVIDNPLIQVSVEDRGVRFDGWSYVDGYVNNSGTRRQCTGVYLHFTDLAGNPVTPESFAMQILTLEPGID</sequence>
<dbReference type="InterPro" id="IPR011050">
    <property type="entry name" value="Pectin_lyase_fold/virulence"/>
</dbReference>
<dbReference type="EMBL" id="CP035631">
    <property type="protein sequence ID" value="WFF42647.1"/>
    <property type="molecule type" value="Genomic_DNA"/>
</dbReference>
<protein>
    <recommendedName>
        <fullName evidence="3">Pectate lyase superfamily protein domain-containing protein</fullName>
    </recommendedName>
</protein>
<evidence type="ECO:0000313" key="1">
    <source>
        <dbReference type="EMBL" id="WFF42647.1"/>
    </source>
</evidence>